<sequence>MSASSTMPSSQPTTTTMTSTTTTTTTTTTKTTRRTMRNIPDDIKVVKDRWSDLSTYRKGFKKDEALNDTLHRVSGQTEGAGKVSTLTTNHGAEIGLHKGVLGSRGCRKGWMQVAEEFCILREIEKILCGGGDAAGDSTDR</sequence>
<evidence type="ECO:0000313" key="2">
    <source>
        <dbReference type="EMBL" id="KAF7434216.1"/>
    </source>
</evidence>
<evidence type="ECO:0000256" key="1">
    <source>
        <dbReference type="SAM" id="MobiDB-lite"/>
    </source>
</evidence>
<accession>A0A834PA19</accession>
<reference evidence="2" key="1">
    <citation type="journal article" date="2020" name="G3 (Bethesda)">
        <title>High-Quality Assemblies for Three Invasive Social Wasps from the &lt;i&gt;Vespula&lt;/i&gt; Genus.</title>
        <authorList>
            <person name="Harrop T.W.R."/>
            <person name="Guhlin J."/>
            <person name="McLaughlin G.M."/>
            <person name="Permina E."/>
            <person name="Stockwell P."/>
            <person name="Gilligan J."/>
            <person name="Le Lec M.F."/>
            <person name="Gruber M.A.M."/>
            <person name="Quinn O."/>
            <person name="Lovegrove M."/>
            <person name="Duncan E.J."/>
            <person name="Remnant E.J."/>
            <person name="Van Eeckhoven J."/>
            <person name="Graham B."/>
            <person name="Knapp R.A."/>
            <person name="Langford K.W."/>
            <person name="Kronenberg Z."/>
            <person name="Press M.O."/>
            <person name="Eacker S.M."/>
            <person name="Wilson-Rankin E.E."/>
            <person name="Purcell J."/>
            <person name="Lester P.J."/>
            <person name="Dearden P.K."/>
        </authorList>
    </citation>
    <scope>NUCLEOTIDE SEQUENCE</scope>
    <source>
        <strain evidence="2">Volc-1</strain>
    </source>
</reference>
<keyword evidence="3" id="KW-1185">Reference proteome</keyword>
<gene>
    <name evidence="2" type="ORF">H0235_002407</name>
</gene>
<evidence type="ECO:0000313" key="3">
    <source>
        <dbReference type="Proteomes" id="UP000600918"/>
    </source>
</evidence>
<organism evidence="2 3">
    <name type="scientific">Vespula pensylvanica</name>
    <name type="common">Western yellow jacket</name>
    <name type="synonym">Wasp</name>
    <dbReference type="NCBI Taxonomy" id="30213"/>
    <lineage>
        <taxon>Eukaryota</taxon>
        <taxon>Metazoa</taxon>
        <taxon>Ecdysozoa</taxon>
        <taxon>Arthropoda</taxon>
        <taxon>Hexapoda</taxon>
        <taxon>Insecta</taxon>
        <taxon>Pterygota</taxon>
        <taxon>Neoptera</taxon>
        <taxon>Endopterygota</taxon>
        <taxon>Hymenoptera</taxon>
        <taxon>Apocrita</taxon>
        <taxon>Aculeata</taxon>
        <taxon>Vespoidea</taxon>
        <taxon>Vespidae</taxon>
        <taxon>Vespinae</taxon>
        <taxon>Vespula</taxon>
    </lineage>
</organism>
<name>A0A834PA19_VESPE</name>
<dbReference type="AlphaFoldDB" id="A0A834PA19"/>
<proteinExistence type="predicted"/>
<comment type="caution">
    <text evidence="2">The sequence shown here is derived from an EMBL/GenBank/DDBJ whole genome shotgun (WGS) entry which is preliminary data.</text>
</comment>
<dbReference type="Proteomes" id="UP000600918">
    <property type="component" value="Unassembled WGS sequence"/>
</dbReference>
<protein>
    <submittedName>
        <fullName evidence="2">Uncharacterized protein</fullName>
    </submittedName>
</protein>
<feature type="compositionally biased region" description="Low complexity" evidence="1">
    <location>
        <begin position="1"/>
        <end position="30"/>
    </location>
</feature>
<dbReference type="EMBL" id="JACSDY010000002">
    <property type="protein sequence ID" value="KAF7434216.1"/>
    <property type="molecule type" value="Genomic_DNA"/>
</dbReference>
<feature type="region of interest" description="Disordered" evidence="1">
    <location>
        <begin position="1"/>
        <end position="38"/>
    </location>
</feature>